<feature type="region of interest" description="Disordered" evidence="1">
    <location>
        <begin position="45"/>
        <end position="69"/>
    </location>
</feature>
<dbReference type="RefSeq" id="WP_241273086.1">
    <property type="nucleotide sequence ID" value="NZ_JAKZGS010000001.1"/>
</dbReference>
<proteinExistence type="predicted"/>
<accession>A0ABS9UK72</accession>
<dbReference type="Proteomes" id="UP001165488">
    <property type="component" value="Unassembled WGS sequence"/>
</dbReference>
<sequence>MKIKIIKAGKYSGYFNDSIIEVSNENELEKIKINNQIELIDEIELPNIKQPKQSTGNTGRGKKASKDKP</sequence>
<protein>
    <submittedName>
        <fullName evidence="2">Uncharacterized protein</fullName>
    </submittedName>
</protein>
<organism evidence="2 3">
    <name type="scientific">Belliella calami</name>
    <dbReference type="NCBI Taxonomy" id="2923436"/>
    <lineage>
        <taxon>Bacteria</taxon>
        <taxon>Pseudomonadati</taxon>
        <taxon>Bacteroidota</taxon>
        <taxon>Cytophagia</taxon>
        <taxon>Cytophagales</taxon>
        <taxon>Cyclobacteriaceae</taxon>
        <taxon>Belliella</taxon>
    </lineage>
</organism>
<gene>
    <name evidence="2" type="ORF">MM236_01135</name>
</gene>
<dbReference type="EMBL" id="JAKZGS010000001">
    <property type="protein sequence ID" value="MCH7396565.1"/>
    <property type="molecule type" value="Genomic_DNA"/>
</dbReference>
<comment type="caution">
    <text evidence="2">The sequence shown here is derived from an EMBL/GenBank/DDBJ whole genome shotgun (WGS) entry which is preliminary data.</text>
</comment>
<evidence type="ECO:0000313" key="2">
    <source>
        <dbReference type="EMBL" id="MCH7396565.1"/>
    </source>
</evidence>
<evidence type="ECO:0000256" key="1">
    <source>
        <dbReference type="SAM" id="MobiDB-lite"/>
    </source>
</evidence>
<keyword evidence="3" id="KW-1185">Reference proteome</keyword>
<name>A0ABS9UK72_9BACT</name>
<reference evidence="2" key="1">
    <citation type="submission" date="2022-03" db="EMBL/GenBank/DDBJ databases">
        <title>De novo assembled genomes of Belliella spp. (Cyclobacteriaceae) strains.</title>
        <authorList>
            <person name="Szabo A."/>
            <person name="Korponai K."/>
            <person name="Felfoldi T."/>
        </authorList>
    </citation>
    <scope>NUCLEOTIDE SEQUENCE</scope>
    <source>
        <strain evidence="2">DSM 107340</strain>
    </source>
</reference>
<evidence type="ECO:0000313" key="3">
    <source>
        <dbReference type="Proteomes" id="UP001165488"/>
    </source>
</evidence>